<sequence>MQLVITEKPSVARAIAQVLHAGEQKDGYLEGNGYRVSWCIGHLVELASADTYREEWKKWSYETLPIIPEKWQYQVKEQTKKQYQVLKKLFHDPEVSDVICATDAGREGELIFRLVYEQAGCTKPFKRLWISSMEERAISDGFANLKDGREYDHLYESAVCRSVADWLVGINATRLFTVLYRHKLTVGRVQTPTLAMLVEREQRIAEFKKEPYFLVHLLCGGLDAVTERIREKENAEEIMRACQNRQAFVVSVIKEEKAVHPPKLYDLTTLQREANRLFGFTAQQTLDYTQALYEKKLVTYPRTDSQFLTEDMEQTARELSQVVLQKIPCMEEITYEPEIGRVLNSKKVSDHHAILPTMELSKAELSKVPGGELQILTMIAVRLVCATGESHRYEAVRAELTCEGNTFTAVGRSILTGGWKGYEERFKKYSKADRDKEEKEELPLPSLSEGMCFDQVETKVSQHFTVPPKHFSEDTLLAAMEHAGSEEITEEVERKGLGTPATRAAIIEKLVEKGFVERKKKQMLPTEDGQKLISVLPEVVKSPKLTAEWENDLSLIARGEKPADVFLSGIEELVSDLVHTYHEVGEKGKELFSSDREVIGICPKCGGNVYESKINFYCENRDCSFALFKNNKYFASMRKELTRSIVQSFLKNGMAKVSGLYSQKKDSTFSAVIHMDASGKYPQFSMTFETEKKKSKGK</sequence>
<gene>
    <name evidence="15" type="ORF">WMO65_19170</name>
</gene>
<dbReference type="InterPro" id="IPR006171">
    <property type="entry name" value="TOPRIM_dom"/>
</dbReference>
<feature type="domain" description="Toprim" evidence="13">
    <location>
        <begin position="1"/>
        <end position="134"/>
    </location>
</feature>
<name>A0ABV1DRU8_9FIRM</name>
<dbReference type="Gene3D" id="3.40.50.140">
    <property type="match status" value="1"/>
</dbReference>
<evidence type="ECO:0000256" key="2">
    <source>
        <dbReference type="ARBA" id="ARBA00009446"/>
    </source>
</evidence>
<evidence type="ECO:0000259" key="13">
    <source>
        <dbReference type="PROSITE" id="PS50880"/>
    </source>
</evidence>
<dbReference type="SMART" id="SM00436">
    <property type="entry name" value="TOP1Bc"/>
    <property type="match status" value="1"/>
</dbReference>
<dbReference type="InterPro" id="IPR013824">
    <property type="entry name" value="Topo_IA_cen_sub1"/>
</dbReference>
<dbReference type="Pfam" id="PF01131">
    <property type="entry name" value="Topoisom_bac"/>
    <property type="match status" value="1"/>
</dbReference>
<dbReference type="Gene3D" id="2.70.20.10">
    <property type="entry name" value="Topoisomerase I, domain 3"/>
    <property type="match status" value="1"/>
</dbReference>
<dbReference type="CDD" id="cd03362">
    <property type="entry name" value="TOPRIM_TopoIA_TopoIII"/>
    <property type="match status" value="1"/>
</dbReference>
<evidence type="ECO:0000256" key="9">
    <source>
        <dbReference type="ARBA" id="ARBA00030003"/>
    </source>
</evidence>
<evidence type="ECO:0000256" key="6">
    <source>
        <dbReference type="ARBA" id="ARBA00023029"/>
    </source>
</evidence>
<dbReference type="PRINTS" id="PR00417">
    <property type="entry name" value="PRTPISMRASEI"/>
</dbReference>
<evidence type="ECO:0000313" key="15">
    <source>
        <dbReference type="EMBL" id="MEQ2433117.1"/>
    </source>
</evidence>
<dbReference type="SMART" id="SM00437">
    <property type="entry name" value="TOP1Ac"/>
    <property type="match status" value="1"/>
</dbReference>
<dbReference type="NCBIfam" id="TIGR01056">
    <property type="entry name" value="topB"/>
    <property type="match status" value="1"/>
</dbReference>
<feature type="domain" description="Topo IA-type catalytic" evidence="14">
    <location>
        <begin position="151"/>
        <end position="578"/>
    </location>
</feature>
<dbReference type="InterPro" id="IPR034144">
    <property type="entry name" value="TOPRIM_TopoIII"/>
</dbReference>
<protein>
    <recommendedName>
        <fullName evidence="3">DNA topoisomerase</fullName>
        <ecNumber evidence="3">5.6.2.1</ecNumber>
    </recommendedName>
    <alternativeName>
        <fullName evidence="12">Omega-protein</fullName>
    </alternativeName>
    <alternativeName>
        <fullName evidence="11">Relaxing enzyme</fullName>
    </alternativeName>
    <alternativeName>
        <fullName evidence="9">Swivelase</fullName>
    </alternativeName>
    <alternativeName>
        <fullName evidence="10">Untwisting enzyme</fullName>
    </alternativeName>
</protein>
<evidence type="ECO:0000256" key="3">
    <source>
        <dbReference type="ARBA" id="ARBA00012891"/>
    </source>
</evidence>
<evidence type="ECO:0000256" key="5">
    <source>
        <dbReference type="ARBA" id="ARBA00022842"/>
    </source>
</evidence>
<evidence type="ECO:0000259" key="14">
    <source>
        <dbReference type="PROSITE" id="PS52039"/>
    </source>
</evidence>
<dbReference type="PROSITE" id="PS50880">
    <property type="entry name" value="TOPRIM"/>
    <property type="match status" value="1"/>
</dbReference>
<comment type="caution">
    <text evidence="15">The sequence shown here is derived from an EMBL/GenBank/DDBJ whole genome shotgun (WGS) entry which is preliminary data.</text>
</comment>
<dbReference type="InterPro" id="IPR013825">
    <property type="entry name" value="Topo_IA_cen_sub2"/>
</dbReference>
<dbReference type="InterPro" id="IPR003602">
    <property type="entry name" value="Topo_IA_DNA-bd_dom"/>
</dbReference>
<keyword evidence="5" id="KW-0460">Magnesium</keyword>
<dbReference type="InterPro" id="IPR023406">
    <property type="entry name" value="Topo_IA_AS"/>
</dbReference>
<keyword evidence="16" id="KW-1185">Reference proteome</keyword>
<dbReference type="InterPro" id="IPR013826">
    <property type="entry name" value="Topo_IA_cen_sub3"/>
</dbReference>
<evidence type="ECO:0000256" key="10">
    <source>
        <dbReference type="ARBA" id="ARBA00031985"/>
    </source>
</evidence>
<dbReference type="Gene3D" id="1.10.460.10">
    <property type="entry name" value="Topoisomerase I, domain 2"/>
    <property type="match status" value="1"/>
</dbReference>
<keyword evidence="4" id="KW-0479">Metal-binding</keyword>
<dbReference type="Gene3D" id="1.10.290.10">
    <property type="entry name" value="Topoisomerase I, domain 4"/>
    <property type="match status" value="1"/>
</dbReference>
<dbReference type="RefSeq" id="WP_349064604.1">
    <property type="nucleotide sequence ID" value="NZ_JBBMFP010000020.1"/>
</dbReference>
<evidence type="ECO:0000256" key="8">
    <source>
        <dbReference type="ARBA" id="ARBA00023235"/>
    </source>
</evidence>
<dbReference type="CDD" id="cd00186">
    <property type="entry name" value="TOP1Ac"/>
    <property type="match status" value="1"/>
</dbReference>
<dbReference type="PANTHER" id="PTHR11390:SF21">
    <property type="entry name" value="DNA TOPOISOMERASE 3-ALPHA"/>
    <property type="match status" value="1"/>
</dbReference>
<evidence type="ECO:0000313" key="16">
    <source>
        <dbReference type="Proteomes" id="UP001457898"/>
    </source>
</evidence>
<keyword evidence="8" id="KW-0413">Isomerase</keyword>
<comment type="catalytic activity">
    <reaction evidence="1">
        <text>ATP-independent breakage of single-stranded DNA, followed by passage and rejoining.</text>
        <dbReference type="EC" id="5.6.2.1"/>
    </reaction>
</comment>
<dbReference type="InterPro" id="IPR023405">
    <property type="entry name" value="Topo_IA_core_domain"/>
</dbReference>
<dbReference type="InterPro" id="IPR000380">
    <property type="entry name" value="Topo_IA"/>
</dbReference>
<dbReference type="InterPro" id="IPR005738">
    <property type="entry name" value="TopoIII"/>
</dbReference>
<dbReference type="PROSITE" id="PS52039">
    <property type="entry name" value="TOPO_IA_2"/>
    <property type="match status" value="1"/>
</dbReference>
<reference evidence="15 16" key="1">
    <citation type="submission" date="2024-03" db="EMBL/GenBank/DDBJ databases">
        <title>Human intestinal bacterial collection.</title>
        <authorList>
            <person name="Pauvert C."/>
            <person name="Hitch T.C.A."/>
            <person name="Clavel T."/>
        </authorList>
    </citation>
    <scope>NUCLEOTIDE SEQUENCE [LARGE SCALE GENOMIC DNA]</scope>
    <source>
        <strain evidence="15 16">CLA-SR-H028</strain>
    </source>
</reference>
<dbReference type="PROSITE" id="PS00396">
    <property type="entry name" value="TOPO_IA_1"/>
    <property type="match status" value="1"/>
</dbReference>
<dbReference type="Proteomes" id="UP001457898">
    <property type="component" value="Unassembled WGS sequence"/>
</dbReference>
<comment type="similarity">
    <text evidence="2">Belongs to the type IA topoisomerase family.</text>
</comment>
<proteinExistence type="inferred from homology"/>
<keyword evidence="7" id="KW-0238">DNA-binding</keyword>
<evidence type="ECO:0000256" key="12">
    <source>
        <dbReference type="ARBA" id="ARBA00032877"/>
    </source>
</evidence>
<dbReference type="InterPro" id="IPR013497">
    <property type="entry name" value="Topo_IA_cen"/>
</dbReference>
<dbReference type="InterPro" id="IPR003601">
    <property type="entry name" value="Topo_IA_2"/>
</dbReference>
<dbReference type="EC" id="5.6.2.1" evidence="3"/>
<evidence type="ECO:0000256" key="1">
    <source>
        <dbReference type="ARBA" id="ARBA00000213"/>
    </source>
</evidence>
<keyword evidence="6" id="KW-0799">Topoisomerase</keyword>
<dbReference type="EMBL" id="JBBMFP010000020">
    <property type="protein sequence ID" value="MEQ2433117.1"/>
    <property type="molecule type" value="Genomic_DNA"/>
</dbReference>
<dbReference type="NCBIfam" id="NF005829">
    <property type="entry name" value="PRK07726.1"/>
    <property type="match status" value="1"/>
</dbReference>
<evidence type="ECO:0000256" key="7">
    <source>
        <dbReference type="ARBA" id="ARBA00023125"/>
    </source>
</evidence>
<dbReference type="Pfam" id="PF01751">
    <property type="entry name" value="Toprim"/>
    <property type="match status" value="1"/>
</dbReference>
<dbReference type="SMART" id="SM00493">
    <property type="entry name" value="TOPRIM"/>
    <property type="match status" value="1"/>
</dbReference>
<evidence type="ECO:0000256" key="11">
    <source>
        <dbReference type="ARBA" id="ARBA00032235"/>
    </source>
</evidence>
<dbReference type="PANTHER" id="PTHR11390">
    <property type="entry name" value="PROKARYOTIC DNA TOPOISOMERASE"/>
    <property type="match status" value="1"/>
</dbReference>
<accession>A0ABV1DRU8</accession>
<dbReference type="SUPFAM" id="SSF56712">
    <property type="entry name" value="Prokaryotic type I DNA topoisomerase"/>
    <property type="match status" value="1"/>
</dbReference>
<organism evidence="15 16">
    <name type="scientific">Blautia caccae</name>
    <dbReference type="NCBI Taxonomy" id="3133175"/>
    <lineage>
        <taxon>Bacteria</taxon>
        <taxon>Bacillati</taxon>
        <taxon>Bacillota</taxon>
        <taxon>Clostridia</taxon>
        <taxon>Lachnospirales</taxon>
        <taxon>Lachnospiraceae</taxon>
        <taxon>Blautia</taxon>
    </lineage>
</organism>
<evidence type="ECO:0000256" key="4">
    <source>
        <dbReference type="ARBA" id="ARBA00022723"/>
    </source>
</evidence>